<dbReference type="EMBL" id="WNKQ01000016">
    <property type="protein sequence ID" value="KAF5846485.1"/>
    <property type="molecule type" value="Genomic_DNA"/>
</dbReference>
<dbReference type="Proteomes" id="UP000624244">
    <property type="component" value="Unassembled WGS sequence"/>
</dbReference>
<gene>
    <name evidence="2" type="ORF">GGP41_003889</name>
</gene>
<organism evidence="2 3">
    <name type="scientific">Cochliobolus sativus</name>
    <name type="common">Common root rot and spot blotch fungus</name>
    <name type="synonym">Bipolaris sorokiniana</name>
    <dbReference type="NCBI Taxonomy" id="45130"/>
    <lineage>
        <taxon>Eukaryota</taxon>
        <taxon>Fungi</taxon>
        <taxon>Dikarya</taxon>
        <taxon>Ascomycota</taxon>
        <taxon>Pezizomycotina</taxon>
        <taxon>Dothideomycetes</taxon>
        <taxon>Pleosporomycetidae</taxon>
        <taxon>Pleosporales</taxon>
        <taxon>Pleosporineae</taxon>
        <taxon>Pleosporaceae</taxon>
        <taxon>Bipolaris</taxon>
    </lineage>
</organism>
<keyword evidence="1" id="KW-1133">Transmembrane helix</keyword>
<feature type="transmembrane region" description="Helical" evidence="1">
    <location>
        <begin position="64"/>
        <end position="84"/>
    </location>
</feature>
<evidence type="ECO:0000256" key="1">
    <source>
        <dbReference type="SAM" id="Phobius"/>
    </source>
</evidence>
<keyword evidence="1" id="KW-0472">Membrane</keyword>
<comment type="caution">
    <text evidence="2">The sequence shown here is derived from an EMBL/GenBank/DDBJ whole genome shotgun (WGS) entry which is preliminary data.</text>
</comment>
<keyword evidence="1" id="KW-0812">Transmembrane</keyword>
<accession>A0A8H5ZEA3</accession>
<name>A0A8H5ZEA3_COCSA</name>
<protein>
    <submittedName>
        <fullName evidence="2">Uncharacterized protein</fullName>
    </submittedName>
</protein>
<sequence>MNGGDNIGTDCDICRDLLHPSWCLMSHHFSYDEAEAYCAYRRKKCLPWTVHEIDSQLLGNPGKIVINVVTSFILFFIMAGMVWIRMRKRNSRFNLRRTAPRNAVSSAAENSKDIYRHLNTSADIDQPNDTYTSQLKDECERTTTTIKGDPDTAQLESISRLQLQIDTKGG</sequence>
<proteinExistence type="predicted"/>
<dbReference type="AlphaFoldDB" id="A0A8H5ZEA3"/>
<evidence type="ECO:0000313" key="2">
    <source>
        <dbReference type="EMBL" id="KAF5846485.1"/>
    </source>
</evidence>
<evidence type="ECO:0000313" key="3">
    <source>
        <dbReference type="Proteomes" id="UP000624244"/>
    </source>
</evidence>
<reference evidence="2" key="1">
    <citation type="submission" date="2019-11" db="EMBL/GenBank/DDBJ databases">
        <title>Bipolaris sorokiniana Genome sequencing.</title>
        <authorList>
            <person name="Wang H."/>
        </authorList>
    </citation>
    <scope>NUCLEOTIDE SEQUENCE</scope>
</reference>